<reference evidence="11" key="1">
    <citation type="submission" date="2017-09" db="EMBL/GenBank/DDBJ databases">
        <title>Depth-based differentiation of microbial function through sediment-hosted aquifers and enrichment of novel symbionts in the deep terrestrial subsurface.</title>
        <authorList>
            <person name="Probst A.J."/>
            <person name="Ladd B."/>
            <person name="Jarett J.K."/>
            <person name="Geller-Mcgrath D.E."/>
            <person name="Sieber C.M.K."/>
            <person name="Emerson J.B."/>
            <person name="Anantharaman K."/>
            <person name="Thomas B.C."/>
            <person name="Malmstrom R."/>
            <person name="Stieglmeier M."/>
            <person name="Klingl A."/>
            <person name="Woyke T."/>
            <person name="Ryan C.M."/>
            <person name="Banfield J.F."/>
        </authorList>
    </citation>
    <scope>NUCLEOTIDE SEQUENCE [LARGE SCALE GENOMIC DNA]</scope>
</reference>
<evidence type="ECO:0000256" key="5">
    <source>
        <dbReference type="ARBA" id="ARBA00022692"/>
    </source>
</evidence>
<gene>
    <name evidence="10" type="ORF">COS80_00260</name>
</gene>
<organism evidence="10 11">
    <name type="scientific">Candidatus Woesebacteria bacterium CG06_land_8_20_14_3_00_39_27</name>
    <dbReference type="NCBI Taxonomy" id="1975057"/>
    <lineage>
        <taxon>Bacteria</taxon>
        <taxon>Candidatus Woeseibacteriota</taxon>
    </lineage>
</organism>
<keyword evidence="2" id="KW-1003">Cell membrane</keyword>
<evidence type="ECO:0000256" key="2">
    <source>
        <dbReference type="ARBA" id="ARBA00022475"/>
    </source>
</evidence>
<feature type="transmembrane region" description="Helical" evidence="8">
    <location>
        <begin position="202"/>
        <end position="222"/>
    </location>
</feature>
<dbReference type="PANTHER" id="PTHR33908">
    <property type="entry name" value="MANNOSYLTRANSFERASE YKCB-RELATED"/>
    <property type="match status" value="1"/>
</dbReference>
<evidence type="ECO:0000313" key="10">
    <source>
        <dbReference type="EMBL" id="PIU71978.1"/>
    </source>
</evidence>
<keyword evidence="3" id="KW-0328">Glycosyltransferase</keyword>
<dbReference type="GO" id="GO:0005886">
    <property type="term" value="C:plasma membrane"/>
    <property type="evidence" value="ECO:0007669"/>
    <property type="project" value="UniProtKB-SubCell"/>
</dbReference>
<dbReference type="AlphaFoldDB" id="A0A2M7AQR5"/>
<feature type="transmembrane region" description="Helical" evidence="8">
    <location>
        <begin position="319"/>
        <end position="341"/>
    </location>
</feature>
<dbReference type="InterPro" id="IPR050297">
    <property type="entry name" value="LipidA_mod_glycosyltrf_83"/>
</dbReference>
<feature type="transmembrane region" description="Helical" evidence="8">
    <location>
        <begin position="114"/>
        <end position="131"/>
    </location>
</feature>
<dbReference type="GO" id="GO:0009103">
    <property type="term" value="P:lipopolysaccharide biosynthetic process"/>
    <property type="evidence" value="ECO:0007669"/>
    <property type="project" value="UniProtKB-ARBA"/>
</dbReference>
<feature type="transmembrane region" description="Helical" evidence="8">
    <location>
        <begin position="347"/>
        <end position="367"/>
    </location>
</feature>
<evidence type="ECO:0000313" key="11">
    <source>
        <dbReference type="Proteomes" id="UP000230972"/>
    </source>
</evidence>
<dbReference type="Pfam" id="PF13231">
    <property type="entry name" value="PMT_2"/>
    <property type="match status" value="1"/>
</dbReference>
<feature type="transmembrane region" description="Helical" evidence="8">
    <location>
        <begin position="295"/>
        <end position="312"/>
    </location>
</feature>
<keyword evidence="5 8" id="KW-0812">Transmembrane</keyword>
<evidence type="ECO:0000256" key="3">
    <source>
        <dbReference type="ARBA" id="ARBA00022676"/>
    </source>
</evidence>
<feature type="domain" description="Glycosyltransferase RgtA/B/C/D-like" evidence="9">
    <location>
        <begin position="69"/>
        <end position="217"/>
    </location>
</feature>
<comment type="subcellular location">
    <subcellularLocation>
        <location evidence="1">Cell membrane</location>
        <topology evidence="1">Multi-pass membrane protein</topology>
    </subcellularLocation>
</comment>
<accession>A0A2M7AQR5</accession>
<feature type="transmembrane region" description="Helical" evidence="8">
    <location>
        <begin position="161"/>
        <end position="190"/>
    </location>
</feature>
<name>A0A2M7AQR5_9BACT</name>
<evidence type="ECO:0000256" key="4">
    <source>
        <dbReference type="ARBA" id="ARBA00022679"/>
    </source>
</evidence>
<comment type="caution">
    <text evidence="10">The sequence shown here is derived from an EMBL/GenBank/DDBJ whole genome shotgun (WGS) entry which is preliminary data.</text>
</comment>
<sequence length="446" mass="51595">MKKILFFLVLLLFLITRVYKIASIPPSVYWDEASIGYNAYSVLKTGRDEWGEFLPLHFRAFGEFKLPVYIYSVVPLVKIFGLNEIAVRLPAVFYSLGTLVLMYLLTKRITGKKAIGLLSSFILSISPWLFIFSRTGYEVTAGLFFFLLGTYLFLINDKNKFYLLFGILGFILSFYSYNSFRIIIPIWLFVLLFYTFRKTNTQILIFSLSIFLLSLIPVYRLYKFDAGGVRFAQVKITSKTDFVKNYFSHFSPQFLFLKGDANPRSQIPGHGQLYLIEIPLILLGFWVIIRSKRALFYLPLITLFLAPIPAALTKESPHALRALLAAPSFAMISAFGIKFLAGNFKKYAKAILVGTISIYLFSFGIYFKDFLTKYSKEMANDWQYPYKQIFTSQKSGMVTDEYAQPYIFALYYLKYPPEKFRETVKYNPVDKWGFSLVSSFGDFQFK</sequence>
<dbReference type="PANTHER" id="PTHR33908:SF3">
    <property type="entry name" value="UNDECAPRENYL PHOSPHATE-ALPHA-4-AMINO-4-DEOXY-L-ARABINOSE ARABINOSYL TRANSFERASE"/>
    <property type="match status" value="1"/>
</dbReference>
<evidence type="ECO:0000256" key="6">
    <source>
        <dbReference type="ARBA" id="ARBA00022989"/>
    </source>
</evidence>
<dbReference type="Proteomes" id="UP000230972">
    <property type="component" value="Unassembled WGS sequence"/>
</dbReference>
<dbReference type="InterPro" id="IPR038731">
    <property type="entry name" value="RgtA/B/C-like"/>
</dbReference>
<proteinExistence type="predicted"/>
<feature type="transmembrane region" description="Helical" evidence="8">
    <location>
        <begin position="137"/>
        <end position="154"/>
    </location>
</feature>
<evidence type="ECO:0000256" key="7">
    <source>
        <dbReference type="ARBA" id="ARBA00023136"/>
    </source>
</evidence>
<dbReference type="GO" id="GO:0016763">
    <property type="term" value="F:pentosyltransferase activity"/>
    <property type="evidence" value="ECO:0007669"/>
    <property type="project" value="TreeGrafter"/>
</dbReference>
<evidence type="ECO:0000256" key="1">
    <source>
        <dbReference type="ARBA" id="ARBA00004651"/>
    </source>
</evidence>
<feature type="transmembrane region" description="Helical" evidence="8">
    <location>
        <begin position="85"/>
        <end position="105"/>
    </location>
</feature>
<dbReference type="EMBL" id="PEWC01000008">
    <property type="protein sequence ID" value="PIU71978.1"/>
    <property type="molecule type" value="Genomic_DNA"/>
</dbReference>
<feature type="transmembrane region" description="Helical" evidence="8">
    <location>
        <begin position="273"/>
        <end position="289"/>
    </location>
</feature>
<protein>
    <recommendedName>
        <fullName evidence="9">Glycosyltransferase RgtA/B/C/D-like domain-containing protein</fullName>
    </recommendedName>
</protein>
<evidence type="ECO:0000259" key="9">
    <source>
        <dbReference type="Pfam" id="PF13231"/>
    </source>
</evidence>
<evidence type="ECO:0000256" key="8">
    <source>
        <dbReference type="SAM" id="Phobius"/>
    </source>
</evidence>
<keyword evidence="4" id="KW-0808">Transferase</keyword>
<keyword evidence="6 8" id="KW-1133">Transmembrane helix</keyword>
<dbReference type="GO" id="GO:0010041">
    <property type="term" value="P:response to iron(III) ion"/>
    <property type="evidence" value="ECO:0007669"/>
    <property type="project" value="TreeGrafter"/>
</dbReference>
<keyword evidence="7 8" id="KW-0472">Membrane</keyword>